<evidence type="ECO:0000313" key="4">
    <source>
        <dbReference type="Proteomes" id="UP000262917"/>
    </source>
</evidence>
<dbReference type="RefSeq" id="WP_117202826.1">
    <property type="nucleotide sequence ID" value="NZ_JBHTBK010000011.1"/>
</dbReference>
<accession>A0A372DKU6</accession>
<dbReference type="Gene3D" id="3.30.160.160">
    <property type="entry name" value="YegP-like"/>
    <property type="match status" value="1"/>
</dbReference>
<dbReference type="AlphaFoldDB" id="A0A372DKU6"/>
<organism evidence="3 4">
    <name type="scientific">Cognatiluteimonas weifangensis</name>
    <dbReference type="NCBI Taxonomy" id="2303539"/>
    <lineage>
        <taxon>Bacteria</taxon>
        <taxon>Pseudomonadati</taxon>
        <taxon>Pseudomonadota</taxon>
        <taxon>Gammaproteobacteria</taxon>
        <taxon>Lysobacterales</taxon>
        <taxon>Lysobacteraceae</taxon>
        <taxon>Cognatiluteimonas</taxon>
    </lineage>
</organism>
<reference evidence="3 4" key="1">
    <citation type="submission" date="2018-08" db="EMBL/GenBank/DDBJ databases">
        <title>Lysobacter weifangensis sp. nov., a new member of the family 'Xanthomonadaceae', isolated from soil in a farmland.</title>
        <authorList>
            <person name="Zhao H."/>
        </authorList>
    </citation>
    <scope>NUCLEOTIDE SEQUENCE [LARGE SCALE GENOMIC DNA]</scope>
    <source>
        <strain evidence="3 4">WF-2</strain>
    </source>
</reference>
<comment type="caution">
    <text evidence="3">The sequence shown here is derived from an EMBL/GenBank/DDBJ whole genome shotgun (WGS) entry which is preliminary data.</text>
</comment>
<keyword evidence="4" id="KW-1185">Reference proteome</keyword>
<evidence type="ECO:0000259" key="2">
    <source>
        <dbReference type="Pfam" id="PF07411"/>
    </source>
</evidence>
<dbReference type="Pfam" id="PF07411">
    <property type="entry name" value="DUF1508"/>
    <property type="match status" value="1"/>
</dbReference>
<evidence type="ECO:0000313" key="3">
    <source>
        <dbReference type="EMBL" id="RFP60087.1"/>
    </source>
</evidence>
<dbReference type="SUPFAM" id="SSF160113">
    <property type="entry name" value="YegP-like"/>
    <property type="match status" value="1"/>
</dbReference>
<sequence>MATVTYPCYWQKKDSSGQWYWIYYASNGKAIARSSESYVARSDCTRSIQIMKGSSGGPEFYDL</sequence>
<protein>
    <submittedName>
        <fullName evidence="3">DUF1508 domain-containing protein</fullName>
    </submittedName>
</protein>
<comment type="similarity">
    <text evidence="1">Belongs to the UPF0339 family. Duplicated subfamily.</text>
</comment>
<dbReference type="InterPro" id="IPR010879">
    <property type="entry name" value="DUF1508"/>
</dbReference>
<dbReference type="Proteomes" id="UP000262917">
    <property type="component" value="Unassembled WGS sequence"/>
</dbReference>
<proteinExistence type="inferred from homology"/>
<dbReference type="EMBL" id="QVPD01000008">
    <property type="protein sequence ID" value="RFP60087.1"/>
    <property type="molecule type" value="Genomic_DNA"/>
</dbReference>
<dbReference type="OrthoDB" id="9802792at2"/>
<evidence type="ECO:0000256" key="1">
    <source>
        <dbReference type="ARBA" id="ARBA00007576"/>
    </source>
</evidence>
<feature type="domain" description="DUF1508" evidence="2">
    <location>
        <begin position="14"/>
        <end position="61"/>
    </location>
</feature>
<gene>
    <name evidence="3" type="ORF">D0Y53_08620</name>
</gene>
<name>A0A372DKU6_9GAMM</name>
<dbReference type="InterPro" id="IPR036913">
    <property type="entry name" value="YegP-like_sf"/>
</dbReference>